<dbReference type="PANTHER" id="PTHR37203:SF3">
    <property type="entry name" value="SLR0975 PROTEIN"/>
    <property type="match status" value="1"/>
</dbReference>
<dbReference type="RefSeq" id="WP_194029725.1">
    <property type="nucleotide sequence ID" value="NZ_JADEWZ010000016.1"/>
</dbReference>
<name>A0A8J7DX87_9CYAN</name>
<protein>
    <submittedName>
        <fullName evidence="1">Uncharacterized protein</fullName>
    </submittedName>
</protein>
<dbReference type="EMBL" id="JADEWZ010000016">
    <property type="protein sequence ID" value="MBE9116630.1"/>
    <property type="molecule type" value="Genomic_DNA"/>
</dbReference>
<proteinExistence type="predicted"/>
<evidence type="ECO:0000313" key="2">
    <source>
        <dbReference type="Proteomes" id="UP000654482"/>
    </source>
</evidence>
<reference evidence="1" key="1">
    <citation type="submission" date="2020-10" db="EMBL/GenBank/DDBJ databases">
        <authorList>
            <person name="Castelo-Branco R."/>
            <person name="Eusebio N."/>
            <person name="Adriana R."/>
            <person name="Vieira A."/>
            <person name="Brugerolle De Fraissinette N."/>
            <person name="Rezende De Castro R."/>
            <person name="Schneider M.P."/>
            <person name="Vasconcelos V."/>
            <person name="Leao P.N."/>
        </authorList>
    </citation>
    <scope>NUCLEOTIDE SEQUENCE</scope>
    <source>
        <strain evidence="1">LEGE 07157</strain>
    </source>
</reference>
<dbReference type="AlphaFoldDB" id="A0A8J7DX87"/>
<keyword evidence="2" id="KW-1185">Reference proteome</keyword>
<evidence type="ECO:0000313" key="1">
    <source>
        <dbReference type="EMBL" id="MBE9116630.1"/>
    </source>
</evidence>
<dbReference type="PANTHER" id="PTHR37203">
    <property type="match status" value="1"/>
</dbReference>
<sequence>MDELRIALDLATEEELQQLTQILFCRKLNPLDYIHTPEIIEVQSRDRDAWLDGIEERFRYLAADGITVLKGRTQDVSYRDILLRICRYLKIPYSQQMTALDLEAEIFLNLVSRAWKRLPAAQQQSLTRRVQKSLARSNYSEPLPAKLQHNPINLLLKGSSILAVNSILKPLLLKQIAKEFALYFAKYQVAKTTLVRGGAAAATQLHNQLALQTARRGMAIAAARQGAVRTMFTVLGPILWTTFFAELGWKTIATNYGRIIPAVFALAQIRLIRSECWEPA</sequence>
<gene>
    <name evidence="1" type="ORF">IQ249_12035</name>
</gene>
<comment type="caution">
    <text evidence="1">The sequence shown here is derived from an EMBL/GenBank/DDBJ whole genome shotgun (WGS) entry which is preliminary data.</text>
</comment>
<dbReference type="Proteomes" id="UP000654482">
    <property type="component" value="Unassembled WGS sequence"/>
</dbReference>
<accession>A0A8J7DX87</accession>
<organism evidence="1 2">
    <name type="scientific">Lusitaniella coriacea LEGE 07157</name>
    <dbReference type="NCBI Taxonomy" id="945747"/>
    <lineage>
        <taxon>Bacteria</taxon>
        <taxon>Bacillati</taxon>
        <taxon>Cyanobacteriota</taxon>
        <taxon>Cyanophyceae</taxon>
        <taxon>Spirulinales</taxon>
        <taxon>Lusitaniellaceae</taxon>
        <taxon>Lusitaniella</taxon>
    </lineage>
</organism>